<evidence type="ECO:0000256" key="6">
    <source>
        <dbReference type="SAM" id="Phobius"/>
    </source>
</evidence>
<keyword evidence="2 5" id="KW-0645">Protease</keyword>
<dbReference type="InterPro" id="IPR015500">
    <property type="entry name" value="Peptidase_S8_subtilisin-rel"/>
</dbReference>
<dbReference type="EMBL" id="BOOH01000030">
    <property type="protein sequence ID" value="GIH77436.1"/>
    <property type="molecule type" value="Genomic_DNA"/>
</dbReference>
<dbReference type="GO" id="GO:0004252">
    <property type="term" value="F:serine-type endopeptidase activity"/>
    <property type="evidence" value="ECO:0007669"/>
    <property type="project" value="UniProtKB-UniRule"/>
</dbReference>
<evidence type="ECO:0000313" key="9">
    <source>
        <dbReference type="Proteomes" id="UP000616724"/>
    </source>
</evidence>
<dbReference type="GO" id="GO:0006508">
    <property type="term" value="P:proteolysis"/>
    <property type="evidence" value="ECO:0007669"/>
    <property type="project" value="UniProtKB-KW"/>
</dbReference>
<evidence type="ECO:0000256" key="4">
    <source>
        <dbReference type="ARBA" id="ARBA00022825"/>
    </source>
</evidence>
<evidence type="ECO:0000256" key="1">
    <source>
        <dbReference type="ARBA" id="ARBA00011073"/>
    </source>
</evidence>
<name>A0A8J3RNM6_9ACTN</name>
<feature type="transmembrane region" description="Helical" evidence="6">
    <location>
        <begin position="386"/>
        <end position="410"/>
    </location>
</feature>
<feature type="domain" description="Peptidase S8/S53" evidence="7">
    <location>
        <begin position="69"/>
        <end position="334"/>
    </location>
</feature>
<feature type="active site" description="Charge relay system" evidence="5">
    <location>
        <position position="286"/>
    </location>
</feature>
<proteinExistence type="inferred from homology"/>
<keyword evidence="6" id="KW-1133">Transmembrane helix</keyword>
<evidence type="ECO:0000256" key="3">
    <source>
        <dbReference type="ARBA" id="ARBA00022801"/>
    </source>
</evidence>
<evidence type="ECO:0000259" key="7">
    <source>
        <dbReference type="Pfam" id="PF00082"/>
    </source>
</evidence>
<dbReference type="PROSITE" id="PS00136">
    <property type="entry name" value="SUBTILASE_ASP"/>
    <property type="match status" value="1"/>
</dbReference>
<feature type="active site" description="Charge relay system" evidence="5">
    <location>
        <position position="78"/>
    </location>
</feature>
<dbReference type="PANTHER" id="PTHR43806:SF11">
    <property type="entry name" value="CEREVISIN-RELATED"/>
    <property type="match status" value="1"/>
</dbReference>
<sequence>MLRRAGAVAGGMGSAARAVARVMFPVLLGAAVLGSAPAVPAAHGDEVRDGQQAVLRTLGLPQAWQVSRGEGVTVAVLDSGVDPRHRDLAGSVIEGRDFTVGANPPDVAPLRLHGTYMASLIAGHGHGAGGRDGVIGVAPRARVLSVRVILEDEEAGFRRFNTAKRFENVVARGIRYAVDHGADVINMSISKELATREERAAIRYAVSKGVVLVAAAGNDGEGRRRGHAPYSYPAAFPGVVSVAATDRGLRRASFSNANPSVLVAAPGVDILGAGPGDEYWVGRGTSQATALVSGVAALIKAKYPKMAPVLVAQALTAGATRRPAGGYDTGTGFGVVNAGRALAEAAKIARHTHTADGHGVHDPARPLGQAGEPVRVIHRDRERITFYGGVALAAGLGALASLAAVVLVTVRARTAR</sequence>
<accession>A0A8J3RNM6</accession>
<organism evidence="8 9">
    <name type="scientific">Planobispora longispora</name>
    <dbReference type="NCBI Taxonomy" id="28887"/>
    <lineage>
        <taxon>Bacteria</taxon>
        <taxon>Bacillati</taxon>
        <taxon>Actinomycetota</taxon>
        <taxon>Actinomycetes</taxon>
        <taxon>Streptosporangiales</taxon>
        <taxon>Streptosporangiaceae</taxon>
        <taxon>Planobispora</taxon>
    </lineage>
</organism>
<dbReference type="Gene3D" id="3.40.50.200">
    <property type="entry name" value="Peptidase S8/S53 domain"/>
    <property type="match status" value="1"/>
</dbReference>
<dbReference type="InterPro" id="IPR023827">
    <property type="entry name" value="Peptidase_S8_Asp-AS"/>
</dbReference>
<keyword evidence="6" id="KW-0472">Membrane</keyword>
<evidence type="ECO:0000313" key="8">
    <source>
        <dbReference type="EMBL" id="GIH77436.1"/>
    </source>
</evidence>
<dbReference type="PRINTS" id="PR00723">
    <property type="entry name" value="SUBTILISIN"/>
</dbReference>
<evidence type="ECO:0000256" key="2">
    <source>
        <dbReference type="ARBA" id="ARBA00022670"/>
    </source>
</evidence>
<gene>
    <name evidence="8" type="ORF">Plo01_38650</name>
</gene>
<evidence type="ECO:0000256" key="5">
    <source>
        <dbReference type="PROSITE-ProRule" id="PRU01240"/>
    </source>
</evidence>
<dbReference type="InterPro" id="IPR000209">
    <property type="entry name" value="Peptidase_S8/S53_dom"/>
</dbReference>
<dbReference type="InterPro" id="IPR036852">
    <property type="entry name" value="Peptidase_S8/S53_dom_sf"/>
</dbReference>
<dbReference type="AlphaFoldDB" id="A0A8J3RNM6"/>
<protein>
    <submittedName>
        <fullName evidence="8">Type VII secretion-associated serine protease</fullName>
    </submittedName>
</protein>
<keyword evidence="6" id="KW-0812">Transmembrane</keyword>
<keyword evidence="4 5" id="KW-0720">Serine protease</keyword>
<keyword evidence="9" id="KW-1185">Reference proteome</keyword>
<keyword evidence="3 5" id="KW-0378">Hydrolase</keyword>
<comment type="similarity">
    <text evidence="1 5">Belongs to the peptidase S8 family.</text>
</comment>
<dbReference type="Pfam" id="PF00082">
    <property type="entry name" value="Peptidase_S8"/>
    <property type="match status" value="1"/>
</dbReference>
<dbReference type="PANTHER" id="PTHR43806">
    <property type="entry name" value="PEPTIDASE S8"/>
    <property type="match status" value="1"/>
</dbReference>
<dbReference type="RefSeq" id="WP_203892008.1">
    <property type="nucleotide sequence ID" value="NZ_BOOH01000030.1"/>
</dbReference>
<reference evidence="8 9" key="1">
    <citation type="submission" date="2021-01" db="EMBL/GenBank/DDBJ databases">
        <title>Whole genome shotgun sequence of Planobispora longispora NBRC 13918.</title>
        <authorList>
            <person name="Komaki H."/>
            <person name="Tamura T."/>
        </authorList>
    </citation>
    <scope>NUCLEOTIDE SEQUENCE [LARGE SCALE GENOMIC DNA]</scope>
    <source>
        <strain evidence="8 9">NBRC 13918</strain>
    </source>
</reference>
<dbReference type="InterPro" id="IPR050131">
    <property type="entry name" value="Peptidase_S8_subtilisin-like"/>
</dbReference>
<comment type="caution">
    <text evidence="8">The sequence shown here is derived from an EMBL/GenBank/DDBJ whole genome shotgun (WGS) entry which is preliminary data.</text>
</comment>
<dbReference type="PROSITE" id="PS51892">
    <property type="entry name" value="SUBTILASE"/>
    <property type="match status" value="1"/>
</dbReference>
<dbReference type="SUPFAM" id="SSF52743">
    <property type="entry name" value="Subtilisin-like"/>
    <property type="match status" value="1"/>
</dbReference>
<dbReference type="Proteomes" id="UP000616724">
    <property type="component" value="Unassembled WGS sequence"/>
</dbReference>
<feature type="active site" description="Charge relay system" evidence="5">
    <location>
        <position position="113"/>
    </location>
</feature>